<dbReference type="Proteomes" id="UP001194714">
    <property type="component" value="Unassembled WGS sequence"/>
</dbReference>
<evidence type="ECO:0000313" key="2">
    <source>
        <dbReference type="Proteomes" id="UP001194714"/>
    </source>
</evidence>
<accession>A0ABS0B0L7</accession>
<name>A0ABS0B0L7_9BACT</name>
<dbReference type="InterPro" id="IPR003669">
    <property type="entry name" value="Thymidylate_synthase_ThyX"/>
</dbReference>
<dbReference type="CDD" id="cd20175">
    <property type="entry name" value="ThyX"/>
    <property type="match status" value="1"/>
</dbReference>
<reference evidence="1 2" key="1">
    <citation type="submission" date="2020-01" db="EMBL/GenBank/DDBJ databases">
        <title>Draft genome sequence of Cand. Neptunochlamydia vexilliferae K9.</title>
        <authorList>
            <person name="Schulz F."/>
            <person name="Koestlbacher S."/>
            <person name="Wascher F."/>
            <person name="Pizzetti I."/>
            <person name="Horn M."/>
        </authorList>
    </citation>
    <scope>NUCLEOTIDE SEQUENCE [LARGE SCALE GENOMIC DNA]</scope>
    <source>
        <strain evidence="1 2">K9</strain>
    </source>
</reference>
<dbReference type="SUPFAM" id="SSF69796">
    <property type="entry name" value="Thymidylate synthase-complementing protein Thy1"/>
    <property type="match status" value="2"/>
</dbReference>
<sequence length="561" mass="64891">MFEKRENGTLLRRTRSKSMLNDYEQFTESQLKVIKRYVTNTSRHIFCLRNLPEVIKGALFSRYSRSSLGLRSLLLKEFIQNEETSFASISGQTEETEEGEHEDQSIAIKKAQNFYDRILDGYGDDSIGELGGAHLAIENVSMIAAKVIEDSRIGGSPLEKSTRYIYFDQKYEGEYLFYREPILMTSAYRDRYIQACNHLFETYGKLIPPLTEKMEQSFPKEPDTPKVAYTAALRAKVLDCLRGLLPASALTNMGVYGNGRFFEGLVQKLNCHSLNELQEIARTSHQELSKVIPSFVRRADLSHKHQNTYATFTEKVDAELNLMKQQYTASVKPLTQPMVRLVNFDKESPHKVAAALLFSQSDCGLMELQEMCCRLPAEDRGRILEAASAFRQNRRHKSPRALEHAEFTFEIVADYGIYRDLQRHRTLTQERQLLTCNLGYYVPKEILGTEMEGAYCEAIDQAKEVYDEIARELPEEAQYVVPMAYNIHWYFHINLRALQWMCELRSSPAGHPMYRYVAQEMAKQVSHTFPEFERFFKFVDYEGYEMGRLGQEIRTAGKMKR</sequence>
<protein>
    <submittedName>
        <fullName evidence="1">UPF0159 protein</fullName>
    </submittedName>
</protein>
<dbReference type="Gene3D" id="3.30.1360.170">
    <property type="match status" value="2"/>
</dbReference>
<dbReference type="Pfam" id="PF02511">
    <property type="entry name" value="Thy1"/>
    <property type="match status" value="2"/>
</dbReference>
<keyword evidence="2" id="KW-1185">Reference proteome</keyword>
<comment type="caution">
    <text evidence="1">The sequence shown here is derived from an EMBL/GenBank/DDBJ whole genome shotgun (WGS) entry which is preliminary data.</text>
</comment>
<dbReference type="PROSITE" id="PS51331">
    <property type="entry name" value="THYX"/>
    <property type="match status" value="2"/>
</dbReference>
<organism evidence="1 2">
    <name type="scientific">Candidatus Neptunichlamydia vexilliferae</name>
    <dbReference type="NCBI Taxonomy" id="1651774"/>
    <lineage>
        <taxon>Bacteria</taxon>
        <taxon>Pseudomonadati</taxon>
        <taxon>Chlamydiota</taxon>
        <taxon>Chlamydiia</taxon>
        <taxon>Parachlamydiales</taxon>
        <taxon>Simkaniaceae</taxon>
        <taxon>Candidatus Neptunichlamydia</taxon>
    </lineage>
</organism>
<dbReference type="PANTHER" id="PTHR34934">
    <property type="entry name" value="FLAVIN-DEPENDENT THYMIDYLATE SYNTHASE"/>
    <property type="match status" value="1"/>
</dbReference>
<dbReference type="InterPro" id="IPR036098">
    <property type="entry name" value="Thymidylate_synthase_ThyX_sf"/>
</dbReference>
<evidence type="ECO:0000313" key="1">
    <source>
        <dbReference type="EMBL" id="MBF5059907.1"/>
    </source>
</evidence>
<dbReference type="PANTHER" id="PTHR34934:SF1">
    <property type="entry name" value="FLAVIN-DEPENDENT THYMIDYLATE SYNTHASE"/>
    <property type="match status" value="1"/>
</dbReference>
<dbReference type="EMBL" id="JAAEJV010000050">
    <property type="protein sequence ID" value="MBF5059907.1"/>
    <property type="molecule type" value="Genomic_DNA"/>
</dbReference>
<gene>
    <name evidence="1" type="ORF">NEPTK9_001430</name>
</gene>
<proteinExistence type="predicted"/>